<evidence type="ECO:0000313" key="2">
    <source>
        <dbReference type="EMBL" id="MBB4755229.1"/>
    </source>
</evidence>
<sequence>MGSQLSTAEGRTQTLIGVEPLGLGRPGATPGQRPEQGRSATVPTSEDRAAAGLAGLPSPVSCSAMRATRERDSIARPLRRPAGGRPSPLISPAHQRRVIGRPVLRSRFLNHPNPFIQVQTNSHDWRSNLSGSPPCISVGATTHRNFRLVVCDGNRASRFTLDSSPAALFLAGHPEWRRASMTAP</sequence>
<protein>
    <submittedName>
        <fullName evidence="2">Uncharacterized protein</fullName>
    </submittedName>
</protein>
<reference evidence="2 3" key="1">
    <citation type="submission" date="2020-08" db="EMBL/GenBank/DDBJ databases">
        <title>Sequencing the genomes of 1000 actinobacteria strains.</title>
        <authorList>
            <person name="Klenk H.-P."/>
        </authorList>
    </citation>
    <scope>NUCLEOTIDE SEQUENCE [LARGE SCALE GENOMIC DNA]</scope>
    <source>
        <strain evidence="2 3">DSM 43150</strain>
    </source>
</reference>
<gene>
    <name evidence="2" type="ORF">BJ964_009390</name>
</gene>
<evidence type="ECO:0000313" key="3">
    <source>
        <dbReference type="Proteomes" id="UP000590511"/>
    </source>
</evidence>
<dbReference type="AlphaFoldDB" id="A0A7W7HRC9"/>
<proteinExistence type="predicted"/>
<name>A0A7W7HRC9_9ACTN</name>
<feature type="compositionally biased region" description="Polar residues" evidence="1">
    <location>
        <begin position="1"/>
        <end position="15"/>
    </location>
</feature>
<evidence type="ECO:0000256" key="1">
    <source>
        <dbReference type="SAM" id="MobiDB-lite"/>
    </source>
</evidence>
<organism evidence="2 3">
    <name type="scientific">Actinoplanes lobatus</name>
    <dbReference type="NCBI Taxonomy" id="113568"/>
    <lineage>
        <taxon>Bacteria</taxon>
        <taxon>Bacillati</taxon>
        <taxon>Actinomycetota</taxon>
        <taxon>Actinomycetes</taxon>
        <taxon>Micromonosporales</taxon>
        <taxon>Micromonosporaceae</taxon>
        <taxon>Actinoplanes</taxon>
    </lineage>
</organism>
<feature type="region of interest" description="Disordered" evidence="1">
    <location>
        <begin position="1"/>
        <end position="57"/>
    </location>
</feature>
<dbReference type="EMBL" id="JACHNC010000001">
    <property type="protein sequence ID" value="MBB4755229.1"/>
    <property type="molecule type" value="Genomic_DNA"/>
</dbReference>
<dbReference type="Proteomes" id="UP000590511">
    <property type="component" value="Unassembled WGS sequence"/>
</dbReference>
<comment type="caution">
    <text evidence="2">The sequence shown here is derived from an EMBL/GenBank/DDBJ whole genome shotgun (WGS) entry which is preliminary data.</text>
</comment>
<accession>A0A7W7HRC9</accession>